<organism evidence="1">
    <name type="scientific">Oryza punctata</name>
    <name type="common">Red rice</name>
    <dbReference type="NCBI Taxonomy" id="4537"/>
    <lineage>
        <taxon>Eukaryota</taxon>
        <taxon>Viridiplantae</taxon>
        <taxon>Streptophyta</taxon>
        <taxon>Embryophyta</taxon>
        <taxon>Tracheophyta</taxon>
        <taxon>Spermatophyta</taxon>
        <taxon>Magnoliopsida</taxon>
        <taxon>Liliopsida</taxon>
        <taxon>Poales</taxon>
        <taxon>Poaceae</taxon>
        <taxon>BOP clade</taxon>
        <taxon>Oryzoideae</taxon>
        <taxon>Oryzeae</taxon>
        <taxon>Oryzinae</taxon>
        <taxon>Oryza</taxon>
    </lineage>
</organism>
<protein>
    <submittedName>
        <fullName evidence="1">Uncharacterized protein</fullName>
    </submittedName>
</protein>
<dbReference type="Gramene" id="OPUNC09G03460.1">
    <property type="protein sequence ID" value="OPUNC09G03460.1"/>
    <property type="gene ID" value="OPUNC09G03460"/>
</dbReference>
<evidence type="ECO:0000313" key="1">
    <source>
        <dbReference type="EnsemblPlants" id="OPUNC09G03460.1"/>
    </source>
</evidence>
<name>A0A0E0LZC0_ORYPU</name>
<proteinExistence type="predicted"/>
<reference evidence="1" key="1">
    <citation type="submission" date="2015-04" db="UniProtKB">
        <authorList>
            <consortium name="EnsemblPlants"/>
        </authorList>
    </citation>
    <scope>IDENTIFICATION</scope>
</reference>
<dbReference type="Proteomes" id="UP000026962">
    <property type="component" value="Chromosome 9"/>
</dbReference>
<accession>A0A0E0LZC0</accession>
<evidence type="ECO:0000313" key="2">
    <source>
        <dbReference type="Proteomes" id="UP000026962"/>
    </source>
</evidence>
<dbReference type="AlphaFoldDB" id="A0A0E0LZC0"/>
<sequence length="134" mass="15090">MAASLLLRSTTRCLRRPSIPRALDRRLYTSAAAAGGGGGWPQLPHPNKLEMGQENKLVGKNNKSQGLDYDRLVIEVASLNRSVLKMKKRLDTLSTTQQEDEESYHQDRCDELWRPVWFFGIIGAIAYVKKSVFG</sequence>
<dbReference type="EnsemblPlants" id="OPUNC09G03460.1">
    <property type="protein sequence ID" value="OPUNC09G03460.1"/>
    <property type="gene ID" value="OPUNC09G03460"/>
</dbReference>
<keyword evidence="2" id="KW-1185">Reference proteome</keyword>
<dbReference type="HOGENOM" id="CLU_1899608_0_0_1"/>
<reference evidence="1" key="2">
    <citation type="submission" date="2018-05" db="EMBL/GenBank/DDBJ databases">
        <title>OpunRS2 (Oryza punctata Reference Sequence Version 2).</title>
        <authorList>
            <person name="Zhang J."/>
            <person name="Kudrna D."/>
            <person name="Lee S."/>
            <person name="Talag J."/>
            <person name="Welchert J."/>
            <person name="Wing R.A."/>
        </authorList>
    </citation>
    <scope>NUCLEOTIDE SEQUENCE [LARGE SCALE GENOMIC DNA]</scope>
</reference>